<evidence type="ECO:0000313" key="1">
    <source>
        <dbReference type="EMBL" id="KAI1612280.1"/>
    </source>
</evidence>
<dbReference type="AlphaFoldDB" id="A0AAN6ICR5"/>
<accession>A0AAN6ICR5</accession>
<reference evidence="1" key="1">
    <citation type="journal article" date="2022" name="bioRxiv">
        <title>Deciphering the potential niche of two novel black yeast fungi from a biological soil crust based on their genomes, phenotypes, and melanin regulation.</title>
        <authorList>
            <consortium name="DOE Joint Genome Institute"/>
            <person name="Carr E.C."/>
            <person name="Barton Q."/>
            <person name="Grambo S."/>
            <person name="Sullivan M."/>
            <person name="Renfro C.M."/>
            <person name="Kuo A."/>
            <person name="Pangilinan J."/>
            <person name="Lipzen A."/>
            <person name="Keymanesh K."/>
            <person name="Savage E."/>
            <person name="Barry K."/>
            <person name="Grigoriev I.V."/>
            <person name="Riekhof W.R."/>
            <person name="Harris S.S."/>
        </authorList>
    </citation>
    <scope>NUCLEOTIDE SEQUENCE</scope>
    <source>
        <strain evidence="1">JF 03-4F</strain>
    </source>
</reference>
<name>A0AAN6ICR5_9EURO</name>
<evidence type="ECO:0000313" key="2">
    <source>
        <dbReference type="Proteomes" id="UP001203852"/>
    </source>
</evidence>
<gene>
    <name evidence="1" type="ORF">EDD36DRAFT_281556</name>
</gene>
<proteinExistence type="predicted"/>
<sequence>MPPLLDEAAYKQRFAEGGREFFTFERRSQQLKKNLTFLGVQKADLDVRHTKTCSGFSIDGRHFDCVDSINLRLHTAMVIFVPSLLLFTVAPRCNYCIHVMSQLSPPHAALPLPFLFGSRRDTASKGKRKRVGIGRSVNDQSSFLRVVQEYGLRLPPMAKLYKELKTMFPRKIFIIDFETMRRTKKGQPLVLLEVTVRDGDNNIILSCPVNEEGVTNAQFEEDMRKAGFDAAIIRSARKIRGSPGQQFPTDAKTAAQIVRKLLDAGLNPDSLWVEYSTRFFDYHCMEQFIETARIMSVDQILPRRNKVWLVCPDFMRVFPGLSSYKFGRVVRLMNPANEYLKSLHFSASDTAVLHDMLECWVDKYQFAV</sequence>
<organism evidence="1 2">
    <name type="scientific">Exophiala viscosa</name>
    <dbReference type="NCBI Taxonomy" id="2486360"/>
    <lineage>
        <taxon>Eukaryota</taxon>
        <taxon>Fungi</taxon>
        <taxon>Dikarya</taxon>
        <taxon>Ascomycota</taxon>
        <taxon>Pezizomycotina</taxon>
        <taxon>Eurotiomycetes</taxon>
        <taxon>Chaetothyriomycetidae</taxon>
        <taxon>Chaetothyriales</taxon>
        <taxon>Herpotrichiellaceae</taxon>
        <taxon>Exophiala</taxon>
    </lineage>
</organism>
<keyword evidence="2" id="KW-1185">Reference proteome</keyword>
<dbReference type="EMBL" id="MU404355">
    <property type="protein sequence ID" value="KAI1612280.1"/>
    <property type="molecule type" value="Genomic_DNA"/>
</dbReference>
<dbReference type="Proteomes" id="UP001203852">
    <property type="component" value="Unassembled WGS sequence"/>
</dbReference>
<comment type="caution">
    <text evidence="1">The sequence shown here is derived from an EMBL/GenBank/DDBJ whole genome shotgun (WGS) entry which is preliminary data.</text>
</comment>
<protein>
    <submittedName>
        <fullName evidence="1">Uncharacterized protein</fullName>
    </submittedName>
</protein>